<dbReference type="InterPro" id="IPR051687">
    <property type="entry name" value="Peroxisomal_Beta-Oxidation"/>
</dbReference>
<gene>
    <name evidence="3" type="ORF">UFOPK4201_01375</name>
</gene>
<organism evidence="3">
    <name type="scientific">freshwater metagenome</name>
    <dbReference type="NCBI Taxonomy" id="449393"/>
    <lineage>
        <taxon>unclassified sequences</taxon>
        <taxon>metagenomes</taxon>
        <taxon>ecological metagenomes</taxon>
    </lineage>
</organism>
<reference evidence="3" key="1">
    <citation type="submission" date="2020-05" db="EMBL/GenBank/DDBJ databases">
        <authorList>
            <person name="Chiriac C."/>
            <person name="Salcher M."/>
            <person name="Ghai R."/>
            <person name="Kavagutti S V."/>
        </authorList>
    </citation>
    <scope>NUCLEOTIDE SEQUENCE</scope>
</reference>
<evidence type="ECO:0000256" key="2">
    <source>
        <dbReference type="ARBA" id="ARBA00023002"/>
    </source>
</evidence>
<evidence type="ECO:0000256" key="1">
    <source>
        <dbReference type="ARBA" id="ARBA00006484"/>
    </source>
</evidence>
<keyword evidence="2" id="KW-0560">Oxidoreductase</keyword>
<protein>
    <submittedName>
        <fullName evidence="3">Unannotated protein</fullName>
    </submittedName>
</protein>
<dbReference type="InterPro" id="IPR002347">
    <property type="entry name" value="SDR_fam"/>
</dbReference>
<dbReference type="Pfam" id="PF13561">
    <property type="entry name" value="adh_short_C2"/>
    <property type="match status" value="1"/>
</dbReference>
<name>A0A6J6APP1_9ZZZZ</name>
<dbReference type="EMBL" id="CAEUNJ010000064">
    <property type="protein sequence ID" value="CAB4372269.1"/>
    <property type="molecule type" value="Genomic_DNA"/>
</dbReference>
<dbReference type="PANTHER" id="PTHR45024:SF2">
    <property type="entry name" value="SCP2 DOMAIN-CONTAINING PROTEIN"/>
    <property type="match status" value="1"/>
</dbReference>
<accession>A0A6J6APP1</accession>
<dbReference type="PRINTS" id="PR00081">
    <property type="entry name" value="GDHRDH"/>
</dbReference>
<comment type="similarity">
    <text evidence="1">Belongs to the short-chain dehydrogenases/reductases (SDR) family.</text>
</comment>
<dbReference type="GO" id="GO:0016491">
    <property type="term" value="F:oxidoreductase activity"/>
    <property type="evidence" value="ECO:0007669"/>
    <property type="project" value="UniProtKB-KW"/>
</dbReference>
<dbReference type="PROSITE" id="PS00061">
    <property type="entry name" value="ADH_SHORT"/>
    <property type="match status" value="1"/>
</dbReference>
<evidence type="ECO:0000313" key="3">
    <source>
        <dbReference type="EMBL" id="CAB4372269.1"/>
    </source>
</evidence>
<dbReference type="AlphaFoldDB" id="A0A6J6APP1"/>
<dbReference type="Gene3D" id="3.40.50.720">
    <property type="entry name" value="NAD(P)-binding Rossmann-like Domain"/>
    <property type="match status" value="1"/>
</dbReference>
<dbReference type="PANTHER" id="PTHR45024">
    <property type="entry name" value="DEHYDROGENASES, SHORT CHAIN"/>
    <property type="match status" value="1"/>
</dbReference>
<dbReference type="SUPFAM" id="SSF51735">
    <property type="entry name" value="NAD(P)-binding Rossmann-fold domains"/>
    <property type="match status" value="1"/>
</dbReference>
<dbReference type="InterPro" id="IPR020904">
    <property type="entry name" value="Sc_DH/Rdtase_CS"/>
</dbReference>
<proteinExistence type="inferred from homology"/>
<dbReference type="InterPro" id="IPR036291">
    <property type="entry name" value="NAD(P)-bd_dom_sf"/>
</dbReference>
<sequence length="181" mass="19242">MTENDWDSVIAVHLKGTFCVTRHAAVYWKGEVDEGRVNDARVINTTSSSGLFGNPGQANYGAAKAGIASFTVIAAMELARYGVTVNAISPGALTRMTDGLQLDDEMKRRWDPALVSPAVCWLASVSSGDVTGQVIESSGIALGVFEGWHRGPRGEAVSTAEEVDAVLRPLLAEARPPQSIR</sequence>